<evidence type="ECO:0000256" key="5">
    <source>
        <dbReference type="ARBA" id="ARBA00022989"/>
    </source>
</evidence>
<evidence type="ECO:0000256" key="3">
    <source>
        <dbReference type="ARBA" id="ARBA00022475"/>
    </source>
</evidence>
<reference evidence="10" key="1">
    <citation type="journal article" date="2020" name="Microbiol. Resour. Announc.">
        <title>Complete Genome Sequence of Geobacillus sp. Strain E55-1, Isolated from Mine Geyser in Japan.</title>
        <authorList>
            <person name="Miyazaki K."/>
            <person name="Hase E."/>
            <person name="Tokito N."/>
        </authorList>
    </citation>
    <scope>NUCLEOTIDE SEQUENCE [LARGE SCALE GENOMIC DNA]</scope>
    <source>
        <strain evidence="10">E55-1</strain>
    </source>
</reference>
<evidence type="ECO:0000256" key="1">
    <source>
        <dbReference type="ARBA" id="ARBA00004651"/>
    </source>
</evidence>
<evidence type="ECO:0000256" key="2">
    <source>
        <dbReference type="ARBA" id="ARBA00006683"/>
    </source>
</evidence>
<dbReference type="InterPro" id="IPR003856">
    <property type="entry name" value="LPS_length_determ_N"/>
</dbReference>
<dbReference type="PANTHER" id="PTHR32309:SF13">
    <property type="entry name" value="FERRIC ENTEROBACTIN TRANSPORT PROTEIN FEPE"/>
    <property type="match status" value="1"/>
</dbReference>
<dbReference type="GO" id="GO:0004713">
    <property type="term" value="F:protein tyrosine kinase activity"/>
    <property type="evidence" value="ECO:0007669"/>
    <property type="project" value="TreeGrafter"/>
</dbReference>
<sequence length="320" mass="36262">MMDETISLRELIETIWKGKWIIAATTIVALLFSMLASFVWIKPTYSANATISVNNGIVPGKQLDETDSYFNEIITPSAYMERVQSIAVIEEGIKKAHLQGKYSPEQVKGNLNIENVPNTNLIRITLKAANPSDTKKLLDGILSAVKQSIWQDIQTGVEKDLHHFTKLKEKERVQLQQTIKLYRQQAVALKLPPSLLLDAVVSYNNQYIITLDSDRLRDISALSEKEVIALNELSNQIKSLADRYRQYVNKEQQLRDFLQSFSIENKILVISAPVVPQAPDSPKPLLNMGIAFVVAIMVGTGLVFFWRYWKETGQERKLES</sequence>
<dbReference type="AlphaFoldDB" id="A0A679FMD5"/>
<comment type="subcellular location">
    <subcellularLocation>
        <location evidence="1">Cell membrane</location>
        <topology evidence="1">Multi-pass membrane protein</topology>
    </subcellularLocation>
</comment>
<evidence type="ECO:0000256" key="4">
    <source>
        <dbReference type="ARBA" id="ARBA00022692"/>
    </source>
</evidence>
<keyword evidence="10" id="KW-1185">Reference proteome</keyword>
<proteinExistence type="inferred from homology"/>
<evidence type="ECO:0000313" key="10">
    <source>
        <dbReference type="Proteomes" id="UP000501421"/>
    </source>
</evidence>
<gene>
    <name evidence="9" type="ORF">GsuE55_25450</name>
</gene>
<keyword evidence="4 7" id="KW-0812">Transmembrane</keyword>
<keyword evidence="3" id="KW-1003">Cell membrane</keyword>
<comment type="similarity">
    <text evidence="2">Belongs to the CpsC/CapA family.</text>
</comment>
<feature type="domain" description="Polysaccharide chain length determinant N-terminal" evidence="8">
    <location>
        <begin position="4"/>
        <end position="56"/>
    </location>
</feature>
<dbReference type="GO" id="GO:0005886">
    <property type="term" value="C:plasma membrane"/>
    <property type="evidence" value="ECO:0007669"/>
    <property type="project" value="UniProtKB-SubCell"/>
</dbReference>
<protein>
    <recommendedName>
        <fullName evidence="8">Polysaccharide chain length determinant N-terminal domain-containing protein</fullName>
    </recommendedName>
</protein>
<evidence type="ECO:0000256" key="7">
    <source>
        <dbReference type="SAM" id="Phobius"/>
    </source>
</evidence>
<organism evidence="9 10">
    <name type="scientific">Geobacillus subterraneus</name>
    <dbReference type="NCBI Taxonomy" id="129338"/>
    <lineage>
        <taxon>Bacteria</taxon>
        <taxon>Bacillati</taxon>
        <taxon>Bacillota</taxon>
        <taxon>Bacilli</taxon>
        <taxon>Bacillales</taxon>
        <taxon>Anoxybacillaceae</taxon>
        <taxon>Geobacillus</taxon>
    </lineage>
</organism>
<dbReference type="Proteomes" id="UP000501421">
    <property type="component" value="Chromosome"/>
</dbReference>
<evidence type="ECO:0000259" key="8">
    <source>
        <dbReference type="Pfam" id="PF02706"/>
    </source>
</evidence>
<feature type="transmembrane region" description="Helical" evidence="7">
    <location>
        <begin position="20"/>
        <end position="41"/>
    </location>
</feature>
<accession>A0A679FMD5</accession>
<dbReference type="PANTHER" id="PTHR32309">
    <property type="entry name" value="TYROSINE-PROTEIN KINASE"/>
    <property type="match status" value="1"/>
</dbReference>
<feature type="transmembrane region" description="Helical" evidence="7">
    <location>
        <begin position="285"/>
        <end position="309"/>
    </location>
</feature>
<evidence type="ECO:0000313" key="9">
    <source>
        <dbReference type="EMBL" id="BBW97712.1"/>
    </source>
</evidence>
<dbReference type="InterPro" id="IPR050445">
    <property type="entry name" value="Bact_polysacc_biosynth/exp"/>
</dbReference>
<dbReference type="EMBL" id="AP022557">
    <property type="protein sequence ID" value="BBW97712.1"/>
    <property type="molecule type" value="Genomic_DNA"/>
</dbReference>
<name>A0A679FMD5_9BACL</name>
<evidence type="ECO:0000256" key="6">
    <source>
        <dbReference type="ARBA" id="ARBA00023136"/>
    </source>
</evidence>
<keyword evidence="6 7" id="KW-0472">Membrane</keyword>
<dbReference type="Pfam" id="PF02706">
    <property type="entry name" value="Wzz"/>
    <property type="match status" value="1"/>
</dbReference>
<keyword evidence="5 7" id="KW-1133">Transmembrane helix</keyword>